<gene>
    <name evidence="4" type="ORF">O9G_000691</name>
</gene>
<dbReference type="Gene3D" id="3.40.30.10">
    <property type="entry name" value="Glutaredoxin"/>
    <property type="match status" value="1"/>
</dbReference>
<feature type="domain" description="GST N-terminal" evidence="2">
    <location>
        <begin position="1"/>
        <end position="87"/>
    </location>
</feature>
<dbReference type="SFLD" id="SFLDG00358">
    <property type="entry name" value="Main_(cytGST)"/>
    <property type="match status" value="1"/>
</dbReference>
<dbReference type="Proteomes" id="UP000030755">
    <property type="component" value="Unassembled WGS sequence"/>
</dbReference>
<dbReference type="InterPro" id="IPR005955">
    <property type="entry name" value="GST_Zeta"/>
</dbReference>
<dbReference type="SUPFAM" id="SSF52833">
    <property type="entry name" value="Thioredoxin-like"/>
    <property type="match status" value="1"/>
</dbReference>
<dbReference type="FunFam" id="1.20.1050.10:FF:000010">
    <property type="entry name" value="Maleylacetoacetate isomerase isoform 1"/>
    <property type="match status" value="1"/>
</dbReference>
<evidence type="ECO:0000256" key="1">
    <source>
        <dbReference type="ARBA" id="ARBA00010007"/>
    </source>
</evidence>
<dbReference type="CDD" id="cd03191">
    <property type="entry name" value="GST_C_Zeta"/>
    <property type="match status" value="1"/>
</dbReference>
<dbReference type="GO" id="GO:0006749">
    <property type="term" value="P:glutathione metabolic process"/>
    <property type="evidence" value="ECO:0007669"/>
    <property type="project" value="TreeGrafter"/>
</dbReference>
<dbReference type="PROSITE" id="PS50405">
    <property type="entry name" value="GST_CTER"/>
    <property type="match status" value="1"/>
</dbReference>
<evidence type="ECO:0000313" key="4">
    <source>
        <dbReference type="EMBL" id="EPZ35295.1"/>
    </source>
</evidence>
<accession>A0A075AY94</accession>
<dbReference type="InterPro" id="IPR036249">
    <property type="entry name" value="Thioredoxin-like_sf"/>
</dbReference>
<reference evidence="4 5" key="1">
    <citation type="journal article" date="2013" name="Curr. Biol.">
        <title>Shared signatures of parasitism and phylogenomics unite Cryptomycota and microsporidia.</title>
        <authorList>
            <person name="James T.Y."/>
            <person name="Pelin A."/>
            <person name="Bonen L."/>
            <person name="Ahrendt S."/>
            <person name="Sain D."/>
            <person name="Corradi N."/>
            <person name="Stajich J.E."/>
        </authorList>
    </citation>
    <scope>NUCLEOTIDE SEQUENCE [LARGE SCALE GENOMIC DNA]</scope>
    <source>
        <strain evidence="4 5">CSF55</strain>
    </source>
</reference>
<dbReference type="CDD" id="cd03042">
    <property type="entry name" value="GST_N_Zeta"/>
    <property type="match status" value="1"/>
</dbReference>
<dbReference type="InterPro" id="IPR010987">
    <property type="entry name" value="Glutathione-S-Trfase_C-like"/>
</dbReference>
<dbReference type="GO" id="GO:0006559">
    <property type="term" value="P:L-phenylalanine catabolic process"/>
    <property type="evidence" value="ECO:0007669"/>
    <property type="project" value="TreeGrafter"/>
</dbReference>
<dbReference type="InterPro" id="IPR004045">
    <property type="entry name" value="Glutathione_S-Trfase_N"/>
</dbReference>
<dbReference type="InterPro" id="IPR036282">
    <property type="entry name" value="Glutathione-S-Trfase_C_sf"/>
</dbReference>
<dbReference type="STRING" id="988480.A0A075AY94"/>
<dbReference type="SFLD" id="SFLDS00019">
    <property type="entry name" value="Glutathione_Transferase_(cytos"/>
    <property type="match status" value="1"/>
</dbReference>
<name>A0A075AY94_ROZAC</name>
<dbReference type="InterPro" id="IPR004046">
    <property type="entry name" value="GST_C"/>
</dbReference>
<comment type="similarity">
    <text evidence="1">Belongs to the GST superfamily. Zeta family.</text>
</comment>
<dbReference type="PANTHER" id="PTHR42673:SF4">
    <property type="entry name" value="MALEYLACETOACETATE ISOMERASE"/>
    <property type="match status" value="1"/>
</dbReference>
<dbReference type="PROSITE" id="PS50404">
    <property type="entry name" value="GST_NTER"/>
    <property type="match status" value="1"/>
</dbReference>
<dbReference type="Pfam" id="PF13409">
    <property type="entry name" value="GST_N_2"/>
    <property type="match status" value="1"/>
</dbReference>
<dbReference type="InterPro" id="IPR034330">
    <property type="entry name" value="GST_Zeta_C"/>
</dbReference>
<dbReference type="GO" id="GO:0005739">
    <property type="term" value="C:mitochondrion"/>
    <property type="evidence" value="ECO:0007669"/>
    <property type="project" value="TreeGrafter"/>
</dbReference>
<dbReference type="Pfam" id="PF14497">
    <property type="entry name" value="GST_C_3"/>
    <property type="match status" value="1"/>
</dbReference>
<evidence type="ECO:0000313" key="5">
    <source>
        <dbReference type="Proteomes" id="UP000030755"/>
    </source>
</evidence>
<dbReference type="InterPro" id="IPR040079">
    <property type="entry name" value="Glutathione_S-Trfase"/>
</dbReference>
<dbReference type="HOGENOM" id="CLU_011226_20_1_1"/>
<protein>
    <submittedName>
        <fullName evidence="4">Maleylacetoacetate isomerase domain-containing protein</fullName>
    </submittedName>
</protein>
<dbReference type="OrthoDB" id="202840at2759"/>
<dbReference type="SUPFAM" id="SSF47616">
    <property type="entry name" value="GST C-terminal domain-like"/>
    <property type="match status" value="1"/>
</dbReference>
<organism evidence="4 5">
    <name type="scientific">Rozella allomycis (strain CSF55)</name>
    <dbReference type="NCBI Taxonomy" id="988480"/>
    <lineage>
        <taxon>Eukaryota</taxon>
        <taxon>Fungi</taxon>
        <taxon>Fungi incertae sedis</taxon>
        <taxon>Cryptomycota</taxon>
        <taxon>Cryptomycota incertae sedis</taxon>
        <taxon>Rozella</taxon>
    </lineage>
</organism>
<dbReference type="NCBIfam" id="TIGR01262">
    <property type="entry name" value="maiA"/>
    <property type="match status" value="1"/>
</dbReference>
<dbReference type="GO" id="GO:0004364">
    <property type="term" value="F:glutathione transferase activity"/>
    <property type="evidence" value="ECO:0007669"/>
    <property type="project" value="TreeGrafter"/>
</dbReference>
<feature type="domain" description="GST C-terminal" evidence="3">
    <location>
        <begin position="92"/>
        <end position="212"/>
    </location>
</feature>
<dbReference type="AlphaFoldDB" id="A0A075AY94"/>
<dbReference type="OMA" id="VYNAHRF"/>
<sequence length="215" mass="24720">MALKLYSYYRSSCSWRVRIALNLKKIEYQIVPVNLLKNEQNSGEYSHINPSHLVPSIELKNESGQTIILGQSVAILEFLEERYNNVPLLPKDLIKRAKVREIVQMIASDIQPIQNLRVLNEVEVEKKNEWGSFWINKGFEAIEQVLTQSSGLYCVGDDITMADVLLVPQVYNAERFSVDMNKFPKIKSINERLCRIDAFSIAHPKNQPDCPIEIK</sequence>
<dbReference type="InterPro" id="IPR034333">
    <property type="entry name" value="GST_Zeta_N"/>
</dbReference>
<dbReference type="Gene3D" id="1.20.1050.10">
    <property type="match status" value="1"/>
</dbReference>
<dbReference type="EMBL" id="KE560848">
    <property type="protein sequence ID" value="EPZ35295.1"/>
    <property type="molecule type" value="Genomic_DNA"/>
</dbReference>
<dbReference type="PANTHER" id="PTHR42673">
    <property type="entry name" value="MALEYLACETOACETATE ISOMERASE"/>
    <property type="match status" value="1"/>
</dbReference>
<evidence type="ECO:0000259" key="2">
    <source>
        <dbReference type="PROSITE" id="PS50404"/>
    </source>
</evidence>
<proteinExistence type="inferred from homology"/>
<keyword evidence="4" id="KW-0413">Isomerase</keyword>
<evidence type="ECO:0000259" key="3">
    <source>
        <dbReference type="PROSITE" id="PS50405"/>
    </source>
</evidence>
<dbReference type="GO" id="GO:0016034">
    <property type="term" value="F:maleylacetoacetate isomerase activity"/>
    <property type="evidence" value="ECO:0007669"/>
    <property type="project" value="TreeGrafter"/>
</dbReference>
<keyword evidence="5" id="KW-1185">Reference proteome</keyword>